<dbReference type="FunFam" id="3.40.140.10:FF:000013">
    <property type="entry name" value="26S proteasome non-ATPase regulatory subunit 7"/>
    <property type="match status" value="1"/>
</dbReference>
<protein>
    <recommendedName>
        <fullName evidence="4">MPN domain-containing protein</fullName>
    </recommendedName>
</protein>
<keyword evidence="6" id="KW-1185">Reference proteome</keyword>
<accession>A0A836BSI8</accession>
<dbReference type="Gene3D" id="3.40.140.10">
    <property type="entry name" value="Cytidine Deaminase, domain 2"/>
    <property type="match status" value="1"/>
</dbReference>
<dbReference type="InterPro" id="IPR033858">
    <property type="entry name" value="MPN_RPN7_8"/>
</dbReference>
<proteinExistence type="inferred from homology"/>
<dbReference type="GO" id="GO:0008237">
    <property type="term" value="F:metallopeptidase activity"/>
    <property type="evidence" value="ECO:0007669"/>
    <property type="project" value="InterPro"/>
</dbReference>
<gene>
    <name evidence="5" type="ORF">HYH03_014126</name>
</gene>
<evidence type="ECO:0000256" key="1">
    <source>
        <dbReference type="ARBA" id="ARBA00008568"/>
    </source>
</evidence>
<dbReference type="Pfam" id="PF13012">
    <property type="entry name" value="MitMem_reg"/>
    <property type="match status" value="1"/>
</dbReference>
<evidence type="ECO:0000313" key="5">
    <source>
        <dbReference type="EMBL" id="KAG2487285.1"/>
    </source>
</evidence>
<keyword evidence="2" id="KW-0647">Proteasome</keyword>
<comment type="similarity">
    <text evidence="1">Belongs to the peptidase M67A family.</text>
</comment>
<comment type="caution">
    <text evidence="5">The sequence shown here is derived from an EMBL/GenBank/DDBJ whole genome shotgun (WGS) entry which is preliminary data.</text>
</comment>
<dbReference type="SMART" id="SM00232">
    <property type="entry name" value="JAB_MPN"/>
    <property type="match status" value="1"/>
</dbReference>
<evidence type="ECO:0000259" key="4">
    <source>
        <dbReference type="PROSITE" id="PS50249"/>
    </source>
</evidence>
<dbReference type="InterPro" id="IPR024969">
    <property type="entry name" value="EIF3F/CSN6-like_C"/>
</dbReference>
<dbReference type="PROSITE" id="PS50249">
    <property type="entry name" value="MPN"/>
    <property type="match status" value="1"/>
</dbReference>
<name>A0A836BSI8_9CHLO</name>
<dbReference type="Pfam" id="PF01398">
    <property type="entry name" value="JAB"/>
    <property type="match status" value="1"/>
</dbReference>
<dbReference type="GO" id="GO:0005838">
    <property type="term" value="C:proteasome regulatory particle"/>
    <property type="evidence" value="ECO:0007669"/>
    <property type="project" value="InterPro"/>
</dbReference>
<dbReference type="CDD" id="cd08062">
    <property type="entry name" value="MPN_RPN7_8"/>
    <property type="match status" value="1"/>
</dbReference>
<dbReference type="PANTHER" id="PTHR10540:SF7">
    <property type="entry name" value="26S PROTEASOME NON-ATPASE REGULATORY SUBUNIT 7"/>
    <property type="match status" value="1"/>
</dbReference>
<organism evidence="5 6">
    <name type="scientific">Edaphochlamys debaryana</name>
    <dbReference type="NCBI Taxonomy" id="47281"/>
    <lineage>
        <taxon>Eukaryota</taxon>
        <taxon>Viridiplantae</taxon>
        <taxon>Chlorophyta</taxon>
        <taxon>core chlorophytes</taxon>
        <taxon>Chlorophyceae</taxon>
        <taxon>CS clade</taxon>
        <taxon>Chlamydomonadales</taxon>
        <taxon>Chlamydomonadales incertae sedis</taxon>
        <taxon>Edaphochlamys</taxon>
    </lineage>
</organism>
<evidence type="ECO:0000313" key="6">
    <source>
        <dbReference type="Proteomes" id="UP000612055"/>
    </source>
</evidence>
<evidence type="ECO:0000256" key="3">
    <source>
        <dbReference type="SAM" id="MobiDB-lite"/>
    </source>
</evidence>
<dbReference type="AlphaFoldDB" id="A0A836BSI8"/>
<dbReference type="InterPro" id="IPR037518">
    <property type="entry name" value="MPN"/>
</dbReference>
<dbReference type="OrthoDB" id="10256771at2759"/>
<feature type="region of interest" description="Disordered" evidence="3">
    <location>
        <begin position="284"/>
        <end position="336"/>
    </location>
</feature>
<dbReference type="GO" id="GO:0043161">
    <property type="term" value="P:proteasome-mediated ubiquitin-dependent protein catabolic process"/>
    <property type="evidence" value="ECO:0007669"/>
    <property type="project" value="TreeGrafter"/>
</dbReference>
<dbReference type="PANTHER" id="PTHR10540">
    <property type="entry name" value="EUKARYOTIC TRANSLATION INITIATION FACTOR 3 SUBUNIT F-RELATED"/>
    <property type="match status" value="1"/>
</dbReference>
<feature type="domain" description="MPN" evidence="4">
    <location>
        <begin position="8"/>
        <end position="142"/>
    </location>
</feature>
<reference evidence="5" key="1">
    <citation type="journal article" date="2020" name="bioRxiv">
        <title>Comparative genomics of Chlamydomonas.</title>
        <authorList>
            <person name="Craig R.J."/>
            <person name="Hasan A.R."/>
            <person name="Ness R.W."/>
            <person name="Keightley P.D."/>
        </authorList>
    </citation>
    <scope>NUCLEOTIDE SEQUENCE</scope>
    <source>
        <strain evidence="5">CCAP 11/70</strain>
    </source>
</reference>
<dbReference type="InterPro" id="IPR000555">
    <property type="entry name" value="JAMM/MPN+_dom"/>
</dbReference>
<dbReference type="Proteomes" id="UP000612055">
    <property type="component" value="Unassembled WGS sequence"/>
</dbReference>
<sequence>MPAAPEKVVLHPLVLLSVVDHYNRVAKDTKKRVVGVLLGELYKGQVDVTNSFALPFEEDDHDPSIWFLDHSYLEQMYKMFKKVNAREKIVGWYSTGPKLREADLDINELIRQFCDNPVLVICEVQPKEVGLPFTAYYSVDEVRTDGTEKAKKVFNSLPTEVGQTEAEEIGVEHLLRDVKDATLSSLAGDVSSKLLALKGLQSRLAEISEYLGLVLEGRLPVNHDIVNLVQEIFNLLPNMNVESLSKALAVKSNDMMHVIYVASLVRSILALHKLIDNKEQRLWAEKETAERKDKEAKKKESKEAAEKDKKEAADKEGKEAGKEGEKKEAEKKDGKK</sequence>
<evidence type="ECO:0000256" key="2">
    <source>
        <dbReference type="ARBA" id="ARBA00022942"/>
    </source>
</evidence>
<dbReference type="EMBL" id="JAEHOE010000099">
    <property type="protein sequence ID" value="KAG2487285.1"/>
    <property type="molecule type" value="Genomic_DNA"/>
</dbReference>
<dbReference type="GO" id="GO:0048731">
    <property type="term" value="P:system development"/>
    <property type="evidence" value="ECO:0007669"/>
    <property type="project" value="UniProtKB-ARBA"/>
</dbReference>